<reference evidence="6 7" key="1">
    <citation type="journal article" date="2021" name="J. Biosci. Bioeng.">
        <title>Identification and characterization of a chc gene cluster responsible for the aromatization pathway of cyclohexanecarboxylate degradation in Sinomonas cyclohexanicum ATCC 51369.</title>
        <authorList>
            <person name="Yamamoto T."/>
            <person name="Hasegawa Y."/>
            <person name="Lau P.C.K."/>
            <person name="Iwaki H."/>
        </authorList>
    </citation>
    <scope>NUCLEOTIDE SEQUENCE [LARGE SCALE GENOMIC DNA]</scope>
    <source>
        <strain evidence="6 7">ATCC 51369</strain>
    </source>
</reference>
<dbReference type="EMBL" id="AP024525">
    <property type="protein sequence ID" value="BCT75055.1"/>
    <property type="molecule type" value="Genomic_DNA"/>
</dbReference>
<dbReference type="Pfam" id="PF02633">
    <property type="entry name" value="Creatininase"/>
    <property type="match status" value="1"/>
</dbReference>
<evidence type="ECO:0000256" key="1">
    <source>
        <dbReference type="ARBA" id="ARBA00001947"/>
    </source>
</evidence>
<dbReference type="SUPFAM" id="SSF102215">
    <property type="entry name" value="Creatininase"/>
    <property type="match status" value="1"/>
</dbReference>
<organism evidence="6 7">
    <name type="scientific">Sinomonas cyclohexanicum</name>
    <name type="common">Corynebacterium cyclohexanicum</name>
    <dbReference type="NCBI Taxonomy" id="322009"/>
    <lineage>
        <taxon>Bacteria</taxon>
        <taxon>Bacillati</taxon>
        <taxon>Actinomycetota</taxon>
        <taxon>Actinomycetes</taxon>
        <taxon>Micrococcales</taxon>
        <taxon>Micrococcaceae</taxon>
        <taxon>Sinomonas</taxon>
    </lineage>
</organism>
<keyword evidence="7" id="KW-1185">Reference proteome</keyword>
<comment type="similarity">
    <text evidence="5">Belongs to the creatininase superfamily.</text>
</comment>
<protein>
    <submittedName>
        <fullName evidence="6">Creatininase</fullName>
    </submittedName>
</protein>
<name>A0ABM7PSF7_SINCY</name>
<dbReference type="Gene3D" id="3.40.50.10310">
    <property type="entry name" value="Creatininase"/>
    <property type="match status" value="1"/>
</dbReference>
<accession>A0ABM7PSF7</accession>
<evidence type="ECO:0000256" key="5">
    <source>
        <dbReference type="ARBA" id="ARBA00024029"/>
    </source>
</evidence>
<proteinExistence type="inferred from homology"/>
<dbReference type="Proteomes" id="UP001319861">
    <property type="component" value="Chromosome"/>
</dbReference>
<evidence type="ECO:0000256" key="3">
    <source>
        <dbReference type="ARBA" id="ARBA00022801"/>
    </source>
</evidence>
<dbReference type="InterPro" id="IPR031034">
    <property type="entry name" value="Creatininase"/>
</dbReference>
<dbReference type="PANTHER" id="PTHR35005">
    <property type="entry name" value="3-DEHYDRO-SCYLLO-INOSOSE HYDROLASE"/>
    <property type="match status" value="1"/>
</dbReference>
<evidence type="ECO:0000256" key="4">
    <source>
        <dbReference type="ARBA" id="ARBA00022833"/>
    </source>
</evidence>
<evidence type="ECO:0000256" key="2">
    <source>
        <dbReference type="ARBA" id="ARBA00022723"/>
    </source>
</evidence>
<evidence type="ECO:0000313" key="6">
    <source>
        <dbReference type="EMBL" id="BCT75055.1"/>
    </source>
</evidence>
<evidence type="ECO:0000313" key="7">
    <source>
        <dbReference type="Proteomes" id="UP001319861"/>
    </source>
</evidence>
<dbReference type="InterPro" id="IPR024087">
    <property type="entry name" value="Creatininase-like_sf"/>
</dbReference>
<sequence length="267" mass="28473">MTASDFSVFMEEIDAFTYREAIADGAPIIIPVGSIEQHGPHLPLNTDVILSKAMSARLAGALGGLVAAPIVYGYKSQQRSGGGNHLGGTTSLDGTTLISIAKTLTLEFARHGARRLVFLNGHFENYQFLYEGVEQATAELSLRGQDVAAVLLSYWDFVDEDTIETIYQGAFPGWDVEHGGVLETSLMLHLHPELVRLDRVMDLPAAQLPRYDVLPVRAELTPESGCLSSAAAASREAGELLLERTSAALADEIGAELGLGVSAAAAH</sequence>
<keyword evidence="4" id="KW-0862">Zinc</keyword>
<dbReference type="NCBIfam" id="TIGR04448">
    <property type="entry name" value="creatininase"/>
    <property type="match status" value="1"/>
</dbReference>
<gene>
    <name evidence="6" type="ORF">SCMU_08970</name>
</gene>
<dbReference type="RefSeq" id="WP_229231843.1">
    <property type="nucleotide sequence ID" value="NZ_AP024525.1"/>
</dbReference>
<dbReference type="InterPro" id="IPR003785">
    <property type="entry name" value="Creatininase/forma_Hydrolase"/>
</dbReference>
<keyword evidence="2" id="KW-0479">Metal-binding</keyword>
<keyword evidence="3" id="KW-0378">Hydrolase</keyword>
<comment type="cofactor">
    <cofactor evidence="1">
        <name>Zn(2+)</name>
        <dbReference type="ChEBI" id="CHEBI:29105"/>
    </cofactor>
</comment>
<dbReference type="PANTHER" id="PTHR35005:SF1">
    <property type="entry name" value="2-AMINO-5-FORMYLAMINO-6-RIBOSYLAMINOPYRIMIDIN-4(3H)-ONE 5'-MONOPHOSPHATE DEFORMYLASE"/>
    <property type="match status" value="1"/>
</dbReference>